<organism evidence="2 3">
    <name type="scientific">Agrococcus jejuensis</name>
    <dbReference type="NCBI Taxonomy" id="399736"/>
    <lineage>
        <taxon>Bacteria</taxon>
        <taxon>Bacillati</taxon>
        <taxon>Actinomycetota</taxon>
        <taxon>Actinomycetes</taxon>
        <taxon>Micrococcales</taxon>
        <taxon>Microbacteriaceae</taxon>
        <taxon>Agrococcus</taxon>
    </lineage>
</organism>
<keyword evidence="1" id="KW-1133">Transmembrane helix</keyword>
<keyword evidence="3" id="KW-1185">Reference proteome</keyword>
<evidence type="ECO:0000256" key="1">
    <source>
        <dbReference type="SAM" id="Phobius"/>
    </source>
</evidence>
<dbReference type="STRING" id="399736.SAMN04489720_3072"/>
<proteinExistence type="predicted"/>
<feature type="transmembrane region" description="Helical" evidence="1">
    <location>
        <begin position="34"/>
        <end position="51"/>
    </location>
</feature>
<dbReference type="Proteomes" id="UP000198822">
    <property type="component" value="Chromosome I"/>
</dbReference>
<keyword evidence="1" id="KW-0472">Membrane</keyword>
<keyword evidence="1" id="KW-0812">Transmembrane</keyword>
<evidence type="ECO:0000313" key="3">
    <source>
        <dbReference type="Proteomes" id="UP000198822"/>
    </source>
</evidence>
<evidence type="ECO:0000313" key="2">
    <source>
        <dbReference type="EMBL" id="SDH97907.1"/>
    </source>
</evidence>
<sequence length="69" mass="7687">MLRRIPRATWILVAFAAVLGLVGMTMEHMLVRDILLMASIGTLVLAFLLVIKPSRERRYPDPPASDDAP</sequence>
<protein>
    <submittedName>
        <fullName evidence="2">Uncharacterized protein</fullName>
    </submittedName>
</protein>
<dbReference type="AlphaFoldDB" id="A0A1G8GU41"/>
<dbReference type="RefSeq" id="WP_092506435.1">
    <property type="nucleotide sequence ID" value="NZ_LT629695.1"/>
</dbReference>
<dbReference type="OrthoDB" id="5121007at2"/>
<accession>A0A1G8GU41</accession>
<name>A0A1G8GU41_9MICO</name>
<dbReference type="EMBL" id="LT629695">
    <property type="protein sequence ID" value="SDH97907.1"/>
    <property type="molecule type" value="Genomic_DNA"/>
</dbReference>
<gene>
    <name evidence="2" type="ORF">SAMN04489720_3072</name>
</gene>
<reference evidence="3" key="1">
    <citation type="submission" date="2016-10" db="EMBL/GenBank/DDBJ databases">
        <authorList>
            <person name="Varghese N."/>
            <person name="Submissions S."/>
        </authorList>
    </citation>
    <scope>NUCLEOTIDE SEQUENCE [LARGE SCALE GENOMIC DNA]</scope>
    <source>
        <strain evidence="3">DSM 22002</strain>
    </source>
</reference>